<comment type="caution">
    <text evidence="1">The sequence shown here is derived from an EMBL/GenBank/DDBJ whole genome shotgun (WGS) entry which is preliminary data.</text>
</comment>
<protein>
    <submittedName>
        <fullName evidence="1">Uncharacterized protein</fullName>
    </submittedName>
</protein>
<evidence type="ECO:0000313" key="1">
    <source>
        <dbReference type="EMBL" id="EPY16462.1"/>
    </source>
</evidence>
<sequence>MSHGKPKVPPPSLAPLKAHNLHKIAPDIVLGGERTPVQLTPKGPPQPFEDYAPLLSLPEPLPRKGGLATTTSPTRAAISLPARAPAARAVQRCWSAVVTS</sequence>
<reference evidence="1 2" key="1">
    <citation type="journal article" date="2013" name="PLoS ONE">
        <title>Predicting the Proteins of Angomonas deanei, Strigomonas culicis and Their Respective Endosymbionts Reveals New Aspects of the Trypanosomatidae Family.</title>
        <authorList>
            <person name="Motta M.C."/>
            <person name="Martins A.C."/>
            <person name="de Souza S.S."/>
            <person name="Catta-Preta C.M."/>
            <person name="Silva R."/>
            <person name="Klein C.C."/>
            <person name="de Almeida L.G."/>
            <person name="de Lima Cunha O."/>
            <person name="Ciapina L.P."/>
            <person name="Brocchi M."/>
            <person name="Colabardini A.C."/>
            <person name="de Araujo Lima B."/>
            <person name="Machado C.R."/>
            <person name="de Almeida Soares C.M."/>
            <person name="Probst C.M."/>
            <person name="de Menezes C.B."/>
            <person name="Thompson C.E."/>
            <person name="Bartholomeu D.C."/>
            <person name="Gradia D.F."/>
            <person name="Pavoni D.P."/>
            <person name="Grisard E.C."/>
            <person name="Fantinatti-Garboggini F."/>
            <person name="Marchini F.K."/>
            <person name="Rodrigues-Luiz G.F."/>
            <person name="Wagner G."/>
            <person name="Goldman G.H."/>
            <person name="Fietto J.L."/>
            <person name="Elias M.C."/>
            <person name="Goldman M.H."/>
            <person name="Sagot M.F."/>
            <person name="Pereira M."/>
            <person name="Stoco P.H."/>
            <person name="de Mendonca-Neto R.P."/>
            <person name="Teixeira S.M."/>
            <person name="Maciel T.E."/>
            <person name="de Oliveira Mendes T.A."/>
            <person name="Urmenyi T.P."/>
            <person name="de Souza W."/>
            <person name="Schenkman S."/>
            <person name="de Vasconcelos A.T."/>
        </authorList>
    </citation>
    <scope>NUCLEOTIDE SEQUENCE [LARGE SCALE GENOMIC DNA]</scope>
</reference>
<dbReference type="Proteomes" id="UP000015354">
    <property type="component" value="Unassembled WGS sequence"/>
</dbReference>
<proteinExistence type="predicted"/>
<keyword evidence="2" id="KW-1185">Reference proteome</keyword>
<evidence type="ECO:0000313" key="2">
    <source>
        <dbReference type="Proteomes" id="UP000015354"/>
    </source>
</evidence>
<organism evidence="1 2">
    <name type="scientific">Strigomonas culicis</name>
    <dbReference type="NCBI Taxonomy" id="28005"/>
    <lineage>
        <taxon>Eukaryota</taxon>
        <taxon>Discoba</taxon>
        <taxon>Euglenozoa</taxon>
        <taxon>Kinetoplastea</taxon>
        <taxon>Metakinetoplastina</taxon>
        <taxon>Trypanosomatida</taxon>
        <taxon>Trypanosomatidae</taxon>
        <taxon>Strigomonadinae</taxon>
        <taxon>Strigomonas</taxon>
    </lineage>
</organism>
<dbReference type="AlphaFoldDB" id="S9TEI1"/>
<gene>
    <name evidence="1" type="ORF">STCU_11243</name>
</gene>
<name>S9TEI1_9TRYP</name>
<accession>S9TEI1</accession>
<dbReference type="EMBL" id="ATMH01011145">
    <property type="protein sequence ID" value="EPY16462.1"/>
    <property type="molecule type" value="Genomic_DNA"/>
</dbReference>